<dbReference type="CDD" id="cd04301">
    <property type="entry name" value="NAT_SF"/>
    <property type="match status" value="1"/>
</dbReference>
<name>A0ABN0ZM45_9BACI</name>
<evidence type="ECO:0000313" key="2">
    <source>
        <dbReference type="EMBL" id="GAA0452448.1"/>
    </source>
</evidence>
<evidence type="ECO:0000313" key="3">
    <source>
        <dbReference type="Proteomes" id="UP001500740"/>
    </source>
</evidence>
<feature type="domain" description="N-acetyltransferase" evidence="1">
    <location>
        <begin position="1"/>
        <end position="164"/>
    </location>
</feature>
<dbReference type="Pfam" id="PF00583">
    <property type="entry name" value="Acetyltransf_1"/>
    <property type="match status" value="1"/>
</dbReference>
<dbReference type="Gene3D" id="3.40.630.30">
    <property type="match status" value="1"/>
</dbReference>
<reference evidence="2 3" key="1">
    <citation type="journal article" date="2019" name="Int. J. Syst. Evol. Microbiol.">
        <title>The Global Catalogue of Microorganisms (GCM) 10K type strain sequencing project: providing services to taxonomists for standard genome sequencing and annotation.</title>
        <authorList>
            <consortium name="The Broad Institute Genomics Platform"/>
            <consortium name="The Broad Institute Genome Sequencing Center for Infectious Disease"/>
            <person name="Wu L."/>
            <person name="Ma J."/>
        </authorList>
    </citation>
    <scope>NUCLEOTIDE SEQUENCE [LARGE SCALE GENOMIC DNA]</scope>
    <source>
        <strain evidence="2 3">JCM 14193</strain>
    </source>
</reference>
<comment type="caution">
    <text evidence="2">The sequence shown here is derived from an EMBL/GenBank/DDBJ whole genome shotgun (WGS) entry which is preliminary data.</text>
</comment>
<evidence type="ECO:0000259" key="1">
    <source>
        <dbReference type="PROSITE" id="PS51186"/>
    </source>
</evidence>
<protein>
    <recommendedName>
        <fullName evidence="1">N-acetyltransferase domain-containing protein</fullName>
    </recommendedName>
</protein>
<sequence length="164" mass="19279">MIREARKEDLDQIETIVSHAKVMMAESGMTQWGDTYPLRNHYESDLKRHELFVYEQEQQVIGVACISNEGHEEYKEINWSDDSPYLCIKRLAVDLNKRHKGIGLAFYRFAENLAIQQGIPYIRTDTNGENEAALNLFKKGNYTLVDRQHHGNFKEPFFYYEKKV</sequence>
<dbReference type="InterPro" id="IPR000182">
    <property type="entry name" value="GNAT_dom"/>
</dbReference>
<proteinExistence type="predicted"/>
<dbReference type="SUPFAM" id="SSF55729">
    <property type="entry name" value="Acyl-CoA N-acyltransferases (Nat)"/>
    <property type="match status" value="1"/>
</dbReference>
<dbReference type="InterPro" id="IPR016181">
    <property type="entry name" value="Acyl_CoA_acyltransferase"/>
</dbReference>
<keyword evidence="3" id="KW-1185">Reference proteome</keyword>
<dbReference type="EMBL" id="BAAACZ010000003">
    <property type="protein sequence ID" value="GAA0452448.1"/>
    <property type="molecule type" value="Genomic_DNA"/>
</dbReference>
<dbReference type="PROSITE" id="PS51186">
    <property type="entry name" value="GNAT"/>
    <property type="match status" value="1"/>
</dbReference>
<organism evidence="2 3">
    <name type="scientific">Alkalibacillus silvisoli</name>
    <dbReference type="NCBI Taxonomy" id="392823"/>
    <lineage>
        <taxon>Bacteria</taxon>
        <taxon>Bacillati</taxon>
        <taxon>Bacillota</taxon>
        <taxon>Bacilli</taxon>
        <taxon>Bacillales</taxon>
        <taxon>Bacillaceae</taxon>
        <taxon>Alkalibacillus</taxon>
    </lineage>
</organism>
<dbReference type="RefSeq" id="WP_343781416.1">
    <property type="nucleotide sequence ID" value="NZ_BAAACZ010000003.1"/>
</dbReference>
<gene>
    <name evidence="2" type="ORF">GCM10008935_03870</name>
</gene>
<accession>A0ABN0ZM45</accession>
<dbReference type="Proteomes" id="UP001500740">
    <property type="component" value="Unassembled WGS sequence"/>
</dbReference>